<dbReference type="Proteomes" id="UP001054837">
    <property type="component" value="Unassembled WGS sequence"/>
</dbReference>
<name>A0AAV4RTR9_9ARAC</name>
<keyword evidence="2" id="KW-1185">Reference proteome</keyword>
<evidence type="ECO:0000313" key="1">
    <source>
        <dbReference type="EMBL" id="GIY23690.1"/>
    </source>
</evidence>
<protein>
    <submittedName>
        <fullName evidence="1">Uncharacterized protein</fullName>
    </submittedName>
</protein>
<evidence type="ECO:0000313" key="2">
    <source>
        <dbReference type="Proteomes" id="UP001054837"/>
    </source>
</evidence>
<dbReference type="AlphaFoldDB" id="A0AAV4RTR9"/>
<accession>A0AAV4RTR9</accession>
<reference evidence="1 2" key="1">
    <citation type="submission" date="2021-06" db="EMBL/GenBank/DDBJ databases">
        <title>Caerostris darwini draft genome.</title>
        <authorList>
            <person name="Kono N."/>
            <person name="Arakawa K."/>
        </authorList>
    </citation>
    <scope>NUCLEOTIDE SEQUENCE [LARGE SCALE GENOMIC DNA]</scope>
</reference>
<proteinExistence type="predicted"/>
<gene>
    <name evidence="1" type="ORF">CDAR_31961</name>
</gene>
<comment type="caution">
    <text evidence="1">The sequence shown here is derived from an EMBL/GenBank/DDBJ whole genome shotgun (WGS) entry which is preliminary data.</text>
</comment>
<dbReference type="EMBL" id="BPLQ01006574">
    <property type="protein sequence ID" value="GIY23690.1"/>
    <property type="molecule type" value="Genomic_DNA"/>
</dbReference>
<sequence length="83" mass="9463">MLLRKITSEGYPKCLRYVLRDAALHNNCKKSFVGEVAANCRRLKLLLSDIDEKDNSGICGPLSPVTSSQMWRVLLRGERRFHS</sequence>
<organism evidence="1 2">
    <name type="scientific">Caerostris darwini</name>
    <dbReference type="NCBI Taxonomy" id="1538125"/>
    <lineage>
        <taxon>Eukaryota</taxon>
        <taxon>Metazoa</taxon>
        <taxon>Ecdysozoa</taxon>
        <taxon>Arthropoda</taxon>
        <taxon>Chelicerata</taxon>
        <taxon>Arachnida</taxon>
        <taxon>Araneae</taxon>
        <taxon>Araneomorphae</taxon>
        <taxon>Entelegynae</taxon>
        <taxon>Araneoidea</taxon>
        <taxon>Araneidae</taxon>
        <taxon>Caerostris</taxon>
    </lineage>
</organism>